<protein>
    <recommendedName>
        <fullName evidence="5">Non-reducing end beta-L-arabinofuranosidase</fullName>
    </recommendedName>
</protein>
<dbReference type="SUPFAM" id="SSF48208">
    <property type="entry name" value="Six-hairpin glycosidases"/>
    <property type="match status" value="1"/>
</dbReference>
<feature type="domain" description="Non-reducing end beta-L-arabinofuranosidase-like GH127 catalytic" evidence="1">
    <location>
        <begin position="22"/>
        <end position="408"/>
    </location>
</feature>
<evidence type="ECO:0008006" key="5">
    <source>
        <dbReference type="Google" id="ProtNLM"/>
    </source>
</evidence>
<evidence type="ECO:0000313" key="3">
    <source>
        <dbReference type="EMBL" id="KJL43048.1"/>
    </source>
</evidence>
<feature type="domain" description="Glycoside hydrolase GH146 substrate-binding" evidence="2">
    <location>
        <begin position="649"/>
        <end position="775"/>
    </location>
</feature>
<dbReference type="PANTHER" id="PTHR31151">
    <property type="entry name" value="PROLINE-TRNA LIGASE (DUF1680)"/>
    <property type="match status" value="1"/>
</dbReference>
<proteinExistence type="predicted"/>
<dbReference type="Pfam" id="PF07944">
    <property type="entry name" value="Beta-AFase-like_GH127_cat"/>
    <property type="match status" value="1"/>
</dbReference>
<accession>A0A0M2HFK8</accession>
<evidence type="ECO:0000313" key="4">
    <source>
        <dbReference type="Proteomes" id="UP000033956"/>
    </source>
</evidence>
<evidence type="ECO:0000259" key="1">
    <source>
        <dbReference type="Pfam" id="PF07944"/>
    </source>
</evidence>
<dbReference type="GO" id="GO:0005975">
    <property type="term" value="P:carbohydrate metabolic process"/>
    <property type="evidence" value="ECO:0007669"/>
    <property type="project" value="InterPro"/>
</dbReference>
<dbReference type="InterPro" id="IPR012878">
    <property type="entry name" value="Beta-AFase-like_GH127_cat"/>
</dbReference>
<dbReference type="EMBL" id="JYIZ01000039">
    <property type="protein sequence ID" value="KJL43048.1"/>
    <property type="molecule type" value="Genomic_DNA"/>
</dbReference>
<dbReference type="AlphaFoldDB" id="A0A0M2HFK8"/>
<evidence type="ECO:0000259" key="2">
    <source>
        <dbReference type="Pfam" id="PF20620"/>
    </source>
</evidence>
<reference evidence="3 4" key="1">
    <citation type="submission" date="2015-02" db="EMBL/GenBank/DDBJ databases">
        <title>Draft genome sequences of ten Microbacterium spp. with emphasis on heavy metal contaminated environments.</title>
        <authorList>
            <person name="Corretto E."/>
        </authorList>
    </citation>
    <scope>NUCLEOTIDE SEQUENCE [LARGE SCALE GENOMIC DNA]</scope>
    <source>
        <strain evidence="3 4">DSM 12510</strain>
    </source>
</reference>
<dbReference type="InterPro" id="IPR046544">
    <property type="entry name" value="GH146_SB_dom"/>
</dbReference>
<comment type="caution">
    <text evidence="3">The sequence shown here is derived from an EMBL/GenBank/DDBJ whole genome shotgun (WGS) entry which is preliminary data.</text>
</comment>
<dbReference type="InterPro" id="IPR008928">
    <property type="entry name" value="6-hairpin_glycosidase_sf"/>
</dbReference>
<dbReference type="PANTHER" id="PTHR31151:SF0">
    <property type="entry name" value="PROLINE-TRNA LIGASE (DUF1680)"/>
    <property type="match status" value="1"/>
</dbReference>
<keyword evidence="4" id="KW-1185">Reference proteome</keyword>
<dbReference type="Proteomes" id="UP000033956">
    <property type="component" value="Unassembled WGS sequence"/>
</dbReference>
<organism evidence="3 4">
    <name type="scientific">Microbacterium terrae</name>
    <dbReference type="NCBI Taxonomy" id="69369"/>
    <lineage>
        <taxon>Bacteria</taxon>
        <taxon>Bacillati</taxon>
        <taxon>Actinomycetota</taxon>
        <taxon>Actinomycetes</taxon>
        <taxon>Micrococcales</taxon>
        <taxon>Microbacteriaceae</taxon>
        <taxon>Microbacterium</taxon>
    </lineage>
</organism>
<sequence length="781" mass="83297">MHGAEIDETSGSEPVRMLQPASVELLAGADLDAERTVRATLSRLDTERLLAPLRREAGLESGDGYGGWEADGLGGHTAGHALSAASMHAARGDDDMRAFAQRLVDGIRECQHAGGSGYVGGVPDGRALWDDLRAGRIDAGAFHLNGRWVPLYNLHKTLAGLVDAAELAAIPGAAEAAAAFGDWWLETCGALDDDAFEQILRTEFGGMPEALARLALLRRDRSLLELARRFVPDVLTTPLAAGRDELDGLHANTQIPVIVGFAVIERAARELAPDLLPEVEAREGAAARTFFDAVAHRRSSAIGGDSVREHFHAASDFLAMFTAREGPETCNTHNMIKLAAELHLLTGEDSYLAWAERARANHLRSAQHPEHGGLVYFTSQRPGHYRVYSPEAEGFWCCMGSGFEAQSRHGALVFTETDREVRVNAFVPAIARTDAATVAVRPLEQTEHGVDRWEIVAEAITRPAGPAEDAGVDGGAGFTPTLSVLIPDWVDGAAVVRAAGAGAERVAAGARWRGALGAVEVELPRASRVERAPDGSAWGWVVDGPDVLAARHPDDTVEYRGNGARMGHLPTAALRPLAATPIVDPDDLGLVRSADGRLRIATDAGAVELEPFAGLHDARYTLAWPLAGAAEIASRRAELAAVDAASLGLEVRTRDSIRFGEQQPESDHALIASDEEIGISGDQRWRRTRGVIEMTLADWSGTAESIRLTWLAGDDAGAALRVVYRGDVVFEAVVGSGPTECIIPVRRTEGEVEIPVRIEAPDGAVTPRLVEVRLLSAAADS</sequence>
<gene>
    <name evidence="3" type="ORF">RS81_01012</name>
</gene>
<dbReference type="Pfam" id="PF20620">
    <property type="entry name" value="DUF6805"/>
    <property type="match status" value="1"/>
</dbReference>
<dbReference type="STRING" id="92835.RS81_01012"/>
<name>A0A0M2HFK8_9MICO</name>
<dbReference type="PATRIC" id="fig|92835.4.peg.1033"/>